<evidence type="ECO:0000256" key="1">
    <source>
        <dbReference type="SAM" id="Phobius"/>
    </source>
</evidence>
<name>A0ABW7K3N9_9NOCA</name>
<dbReference type="Proteomes" id="UP001609219">
    <property type="component" value="Unassembled WGS sequence"/>
</dbReference>
<organism evidence="3 6">
    <name type="scientific">Antrihabitans spumae</name>
    <dbReference type="NCBI Taxonomy" id="3373370"/>
    <lineage>
        <taxon>Bacteria</taxon>
        <taxon>Bacillati</taxon>
        <taxon>Actinomycetota</taxon>
        <taxon>Actinomycetes</taxon>
        <taxon>Mycobacteriales</taxon>
        <taxon>Nocardiaceae</taxon>
        <taxon>Antrihabitans</taxon>
    </lineage>
</organism>
<protein>
    <submittedName>
        <fullName evidence="3">CPBP family intramembrane glutamic endopeptidase</fullName>
        <ecNumber evidence="3">3.4.-.-</ecNumber>
    </submittedName>
</protein>
<evidence type="ECO:0000313" key="4">
    <source>
        <dbReference type="EMBL" id="MFH5245579.1"/>
    </source>
</evidence>
<dbReference type="Pfam" id="PF02517">
    <property type="entry name" value="Rce1-like"/>
    <property type="match status" value="1"/>
</dbReference>
<feature type="transmembrane region" description="Helical" evidence="1">
    <location>
        <begin position="200"/>
        <end position="220"/>
    </location>
</feature>
<keyword evidence="1" id="KW-0812">Transmembrane</keyword>
<reference evidence="5 6" key="1">
    <citation type="submission" date="2024-10" db="EMBL/GenBank/DDBJ databases">
        <authorList>
            <person name="Riesco R."/>
        </authorList>
    </citation>
    <scope>NUCLEOTIDE SEQUENCE [LARGE SCALE GENOMIC DNA]</scope>
    <source>
        <strain evidence="4 5">NCIMB 15448</strain>
        <strain evidence="3 6">NCIMB 15450</strain>
    </source>
</reference>
<accession>A0ABW7K3N9</accession>
<dbReference type="InterPro" id="IPR003675">
    <property type="entry name" value="Rce1/LyrA-like_dom"/>
</dbReference>
<dbReference type="RefSeq" id="WP_395126352.1">
    <property type="nucleotide sequence ID" value="NZ_JBIMSN010000058.1"/>
</dbReference>
<dbReference type="EMBL" id="JBIMSN010000058">
    <property type="protein sequence ID" value="MFH5229642.1"/>
    <property type="molecule type" value="Genomic_DNA"/>
</dbReference>
<feature type="transmembrane region" description="Helical" evidence="1">
    <location>
        <begin position="92"/>
        <end position="114"/>
    </location>
</feature>
<dbReference type="EC" id="3.4.-.-" evidence="3"/>
<feature type="domain" description="CAAX prenyl protease 2/Lysostaphin resistance protein A-like" evidence="2">
    <location>
        <begin position="137"/>
        <end position="236"/>
    </location>
</feature>
<keyword evidence="1" id="KW-1133">Transmembrane helix</keyword>
<sequence length="244" mass="26992">MTNDVQAAAPTLPDPDIPYYNGIPQVITGKQWWLVMAAIVAGFAVVSFWGLGGAWGHWVPVIALPLIPLLALRYVAPEHWTAIFRRVSLRDVLLMLGIWILNVVVTVVVGWVLVKLVGAKDNPGADALADATTTEKVLFMVQAVPQLFGEELLTILPLLALMYYFHSRLQWSRRTAMLTAWLVTALIFGAVHRPTYDWNVVQAVVGIGVVRLILTLGFLITNNIWVSTGAHILNDWTIFGFALN</sequence>
<feature type="transmembrane region" description="Helical" evidence="1">
    <location>
        <begin position="57"/>
        <end position="76"/>
    </location>
</feature>
<proteinExistence type="predicted"/>
<evidence type="ECO:0000259" key="2">
    <source>
        <dbReference type="Pfam" id="PF02517"/>
    </source>
</evidence>
<dbReference type="EMBL" id="JBIMSP010000084">
    <property type="protein sequence ID" value="MFH5245579.1"/>
    <property type="molecule type" value="Genomic_DNA"/>
</dbReference>
<keyword evidence="3" id="KW-0378">Hydrolase</keyword>
<dbReference type="Proteomes" id="UP001609176">
    <property type="component" value="Unassembled WGS sequence"/>
</dbReference>
<feature type="transmembrane region" description="Helical" evidence="1">
    <location>
        <begin position="147"/>
        <end position="165"/>
    </location>
</feature>
<evidence type="ECO:0000313" key="6">
    <source>
        <dbReference type="Proteomes" id="UP001609219"/>
    </source>
</evidence>
<feature type="transmembrane region" description="Helical" evidence="1">
    <location>
        <begin position="177"/>
        <end position="194"/>
    </location>
</feature>
<evidence type="ECO:0000313" key="5">
    <source>
        <dbReference type="Proteomes" id="UP001609176"/>
    </source>
</evidence>
<dbReference type="GO" id="GO:0016787">
    <property type="term" value="F:hydrolase activity"/>
    <property type="evidence" value="ECO:0007669"/>
    <property type="project" value="UniProtKB-KW"/>
</dbReference>
<keyword evidence="1" id="KW-0472">Membrane</keyword>
<gene>
    <name evidence="4" type="ORF">ACHIPV_27435</name>
    <name evidence="3" type="ORF">ACHIRB_13855</name>
</gene>
<evidence type="ECO:0000313" key="3">
    <source>
        <dbReference type="EMBL" id="MFH5229642.1"/>
    </source>
</evidence>
<keyword evidence="6" id="KW-1185">Reference proteome</keyword>
<comment type="caution">
    <text evidence="3">The sequence shown here is derived from an EMBL/GenBank/DDBJ whole genome shotgun (WGS) entry which is preliminary data.</text>
</comment>
<feature type="transmembrane region" description="Helical" evidence="1">
    <location>
        <begin position="32"/>
        <end position="51"/>
    </location>
</feature>